<dbReference type="Gene3D" id="3.30.40.10">
    <property type="entry name" value="Zinc/RING finger domain, C3HC4 (zinc finger)"/>
    <property type="match status" value="1"/>
</dbReference>
<dbReference type="InterPro" id="IPR001841">
    <property type="entry name" value="Znf_RING"/>
</dbReference>
<feature type="coiled-coil region" evidence="2">
    <location>
        <begin position="141"/>
        <end position="185"/>
    </location>
</feature>
<dbReference type="InterPro" id="IPR013083">
    <property type="entry name" value="Znf_RING/FYVE/PHD"/>
</dbReference>
<accession>A0A8H3HAW4</accession>
<evidence type="ECO:0000313" key="5">
    <source>
        <dbReference type="Proteomes" id="UP000663843"/>
    </source>
</evidence>
<proteinExistence type="predicted"/>
<evidence type="ECO:0000259" key="3">
    <source>
        <dbReference type="PROSITE" id="PS50089"/>
    </source>
</evidence>
<keyword evidence="1" id="KW-0862">Zinc</keyword>
<keyword evidence="2" id="KW-0175">Coiled coil</keyword>
<dbReference type="SUPFAM" id="SSF57850">
    <property type="entry name" value="RING/U-box"/>
    <property type="match status" value="1"/>
</dbReference>
<sequence>MSARAVIDNTIYLDHTPEELPRPSKDIGLNEMSVPPLKHFKDKFAGETARNIKPDDVDDYYSQFYCPICHVWRTSGDSRAIRHCGHVVCVMCWNAWARTSRTGPEHDRITTCPICRIRVSHSETREIDFRATRFNCNSTVITRLVKTIAEYKEENKVLQKALEELQDAVAVLEKQREMLVQMRNNVTGLAAGVESLVLDD</sequence>
<keyword evidence="1" id="KW-0479">Metal-binding</keyword>
<evidence type="ECO:0000313" key="4">
    <source>
        <dbReference type="EMBL" id="CAE6496728.1"/>
    </source>
</evidence>
<keyword evidence="1" id="KW-0863">Zinc-finger</keyword>
<organism evidence="4 5">
    <name type="scientific">Rhizoctonia solani</name>
    <dbReference type="NCBI Taxonomy" id="456999"/>
    <lineage>
        <taxon>Eukaryota</taxon>
        <taxon>Fungi</taxon>
        <taxon>Dikarya</taxon>
        <taxon>Basidiomycota</taxon>
        <taxon>Agaricomycotina</taxon>
        <taxon>Agaricomycetes</taxon>
        <taxon>Cantharellales</taxon>
        <taxon>Ceratobasidiaceae</taxon>
        <taxon>Rhizoctonia</taxon>
    </lineage>
</organism>
<evidence type="ECO:0000256" key="2">
    <source>
        <dbReference type="SAM" id="Coils"/>
    </source>
</evidence>
<dbReference type="Proteomes" id="UP000663843">
    <property type="component" value="Unassembled WGS sequence"/>
</dbReference>
<comment type="caution">
    <text evidence="4">The sequence shown here is derived from an EMBL/GenBank/DDBJ whole genome shotgun (WGS) entry which is preliminary data.</text>
</comment>
<feature type="domain" description="RING-type" evidence="3">
    <location>
        <begin position="66"/>
        <end position="116"/>
    </location>
</feature>
<protein>
    <recommendedName>
        <fullName evidence="3">RING-type domain-containing protein</fullName>
    </recommendedName>
</protein>
<name>A0A8H3HAW4_9AGAM</name>
<reference evidence="4" key="1">
    <citation type="submission" date="2021-01" db="EMBL/GenBank/DDBJ databases">
        <authorList>
            <person name="Kaushik A."/>
        </authorList>
    </citation>
    <scope>NUCLEOTIDE SEQUENCE</scope>
    <source>
        <strain evidence="4">AG2-2IIIB</strain>
    </source>
</reference>
<evidence type="ECO:0000256" key="1">
    <source>
        <dbReference type="PROSITE-ProRule" id="PRU00175"/>
    </source>
</evidence>
<dbReference type="AlphaFoldDB" id="A0A8H3HAW4"/>
<gene>
    <name evidence="4" type="ORF">RDB_LOCUS135230</name>
</gene>
<dbReference type="GO" id="GO:0008270">
    <property type="term" value="F:zinc ion binding"/>
    <property type="evidence" value="ECO:0007669"/>
    <property type="project" value="UniProtKB-KW"/>
</dbReference>
<dbReference type="PROSITE" id="PS50089">
    <property type="entry name" value="ZF_RING_2"/>
    <property type="match status" value="1"/>
</dbReference>
<dbReference type="EMBL" id="CAJMWT010004825">
    <property type="protein sequence ID" value="CAE6496728.1"/>
    <property type="molecule type" value="Genomic_DNA"/>
</dbReference>